<accession>A0AAU8JRA0</accession>
<dbReference type="InterPro" id="IPR014729">
    <property type="entry name" value="Rossmann-like_a/b/a_fold"/>
</dbReference>
<sequence>MDIHAEGRERRPARVVVGISGSLGSLAALHRAVDEAHRRNAKVLAVLAWQPPGGEHGYRRSPCPPLLAAVRAAAADRLRTALDNAFGPAGPTVPLHAELIRAEPGAALAALADRPDNLLVVGAGSGNWLSRGMRPSVTRFCVRHAACPVLVVPRPAMLRELDWPRRLLRSWDTREARDTQGAPCTP</sequence>
<comment type="similarity">
    <text evidence="1">Belongs to the universal stress protein A family.</text>
</comment>
<name>A0AAU8JRA0_9ACTN</name>
<dbReference type="InterPro" id="IPR006016">
    <property type="entry name" value="UspA"/>
</dbReference>
<dbReference type="CDD" id="cd00293">
    <property type="entry name" value="USP-like"/>
    <property type="match status" value="1"/>
</dbReference>
<evidence type="ECO:0000313" key="3">
    <source>
        <dbReference type="EMBL" id="XCM77581.1"/>
    </source>
</evidence>
<organism evidence="3">
    <name type="scientific">Kitasatospora camelliae</name>
    <dbReference type="NCBI Taxonomy" id="3156397"/>
    <lineage>
        <taxon>Bacteria</taxon>
        <taxon>Bacillati</taxon>
        <taxon>Actinomycetota</taxon>
        <taxon>Actinomycetes</taxon>
        <taxon>Kitasatosporales</taxon>
        <taxon>Streptomycetaceae</taxon>
        <taxon>Kitasatospora</taxon>
    </lineage>
</organism>
<dbReference type="AlphaFoldDB" id="A0AAU8JRA0"/>
<feature type="domain" description="UspA" evidence="2">
    <location>
        <begin position="14"/>
        <end position="153"/>
    </location>
</feature>
<protein>
    <submittedName>
        <fullName evidence="3">Universal stress protein</fullName>
    </submittedName>
</protein>
<dbReference type="InterPro" id="IPR006015">
    <property type="entry name" value="Universal_stress_UspA"/>
</dbReference>
<dbReference type="EMBL" id="CP159872">
    <property type="protein sequence ID" value="XCM77581.1"/>
    <property type="molecule type" value="Genomic_DNA"/>
</dbReference>
<dbReference type="SUPFAM" id="SSF52402">
    <property type="entry name" value="Adenine nucleotide alpha hydrolases-like"/>
    <property type="match status" value="1"/>
</dbReference>
<proteinExistence type="inferred from homology"/>
<reference evidence="3" key="1">
    <citation type="submission" date="2024-06" db="EMBL/GenBank/DDBJ databases">
        <title>The genome sequences of Kitasatospora sp. strain HUAS MG31.</title>
        <authorList>
            <person name="Mo P."/>
        </authorList>
    </citation>
    <scope>NUCLEOTIDE SEQUENCE</scope>
    <source>
        <strain evidence="3">HUAS MG31</strain>
    </source>
</reference>
<dbReference type="KEGG" id="kcm:ABWK59_00750"/>
<evidence type="ECO:0000259" key="2">
    <source>
        <dbReference type="Pfam" id="PF00582"/>
    </source>
</evidence>
<dbReference type="Gene3D" id="3.40.50.620">
    <property type="entry name" value="HUPs"/>
    <property type="match status" value="1"/>
</dbReference>
<evidence type="ECO:0000256" key="1">
    <source>
        <dbReference type="ARBA" id="ARBA00008791"/>
    </source>
</evidence>
<dbReference type="Pfam" id="PF00582">
    <property type="entry name" value="Usp"/>
    <property type="match status" value="1"/>
</dbReference>
<dbReference type="PRINTS" id="PR01438">
    <property type="entry name" value="UNVRSLSTRESS"/>
</dbReference>
<gene>
    <name evidence="3" type="ORF">ABWK59_00750</name>
</gene>
<dbReference type="RefSeq" id="WP_354637226.1">
    <property type="nucleotide sequence ID" value="NZ_CP159872.1"/>
</dbReference>